<dbReference type="NCBIfam" id="TIGR01027">
    <property type="entry name" value="proB"/>
    <property type="match status" value="1"/>
</dbReference>
<organism evidence="10 11">
    <name type="scientific">Candidatus Methylacidithermus pantelleriae</name>
    <dbReference type="NCBI Taxonomy" id="2744239"/>
    <lineage>
        <taxon>Bacteria</taxon>
        <taxon>Pseudomonadati</taxon>
        <taxon>Verrucomicrobiota</taxon>
        <taxon>Methylacidiphilae</taxon>
        <taxon>Methylacidiphilales</taxon>
        <taxon>Methylacidiphilaceae</taxon>
        <taxon>Candidatus Methylacidithermus</taxon>
    </lineage>
</organism>
<evidence type="ECO:0000256" key="3">
    <source>
        <dbReference type="ARBA" id="ARBA00022650"/>
    </source>
</evidence>
<dbReference type="GO" id="GO:0005829">
    <property type="term" value="C:cytosol"/>
    <property type="evidence" value="ECO:0007669"/>
    <property type="project" value="TreeGrafter"/>
</dbReference>
<comment type="catalytic activity">
    <reaction evidence="8">
        <text>L-glutamate + ATP = L-glutamyl 5-phosphate + ADP</text>
        <dbReference type="Rhea" id="RHEA:14877"/>
        <dbReference type="ChEBI" id="CHEBI:29985"/>
        <dbReference type="ChEBI" id="CHEBI:30616"/>
        <dbReference type="ChEBI" id="CHEBI:58274"/>
        <dbReference type="ChEBI" id="CHEBI:456216"/>
        <dbReference type="EC" id="2.7.2.11"/>
    </reaction>
</comment>
<dbReference type="EC" id="2.7.2.11" evidence="8"/>
<evidence type="ECO:0000313" key="11">
    <source>
        <dbReference type="Proteomes" id="UP000663859"/>
    </source>
</evidence>
<evidence type="ECO:0000256" key="6">
    <source>
        <dbReference type="ARBA" id="ARBA00022777"/>
    </source>
</evidence>
<reference evidence="10" key="1">
    <citation type="submission" date="2021-02" db="EMBL/GenBank/DDBJ databases">
        <authorList>
            <person name="Cremers G."/>
            <person name="Picone N."/>
        </authorList>
    </citation>
    <scope>NUCLEOTIDE SEQUENCE</scope>
    <source>
        <strain evidence="10">PQ17</strain>
    </source>
</reference>
<evidence type="ECO:0000256" key="1">
    <source>
        <dbReference type="ARBA" id="ARBA00022490"/>
    </source>
</evidence>
<comment type="caution">
    <text evidence="8">Lacks conserved residue(s) required for the propagation of feature annotation.</text>
</comment>
<keyword evidence="4 8" id="KW-0808">Transferase</keyword>
<accession>A0A8J2FT17</accession>
<keyword evidence="11" id="KW-1185">Reference proteome</keyword>
<comment type="pathway">
    <text evidence="8">Amino-acid biosynthesis; L-proline biosynthesis; L-glutamate 5-semialdehyde from L-glutamate: step 1/2.</text>
</comment>
<feature type="binding site" evidence="8">
    <location>
        <position position="147"/>
    </location>
    <ligand>
        <name>substrate</name>
    </ligand>
</feature>
<dbReference type="PANTHER" id="PTHR43654:SF1">
    <property type="entry name" value="ISOPENTENYL PHOSPHATE KINASE"/>
    <property type="match status" value="1"/>
</dbReference>
<dbReference type="Gene3D" id="3.40.1160.10">
    <property type="entry name" value="Acetylglutamate kinase-like"/>
    <property type="match status" value="1"/>
</dbReference>
<dbReference type="InterPro" id="IPR001048">
    <property type="entry name" value="Asp/Glu/Uridylate_kinase"/>
</dbReference>
<keyword evidence="3 8" id="KW-0641">Proline biosynthesis</keyword>
<dbReference type="InterPro" id="IPR005715">
    <property type="entry name" value="Glu_5kinase/COase_Synthase"/>
</dbReference>
<dbReference type="CDD" id="cd04242">
    <property type="entry name" value="AAK_G5K_ProB"/>
    <property type="match status" value="1"/>
</dbReference>
<dbReference type="PANTHER" id="PTHR43654">
    <property type="entry name" value="GLUTAMATE 5-KINASE"/>
    <property type="match status" value="1"/>
</dbReference>
<dbReference type="InterPro" id="IPR036393">
    <property type="entry name" value="AceGlu_kinase-like_sf"/>
</dbReference>
<dbReference type="HAMAP" id="MF_00456">
    <property type="entry name" value="ProB"/>
    <property type="match status" value="1"/>
</dbReference>
<feature type="binding site" evidence="8">
    <location>
        <position position="59"/>
    </location>
    <ligand>
        <name>substrate</name>
    </ligand>
</feature>
<dbReference type="Pfam" id="PF00696">
    <property type="entry name" value="AA_kinase"/>
    <property type="match status" value="1"/>
</dbReference>
<evidence type="ECO:0000313" key="10">
    <source>
        <dbReference type="EMBL" id="CAF0702278.1"/>
    </source>
</evidence>
<dbReference type="EMBL" id="CAJNOB010000045">
    <property type="protein sequence ID" value="CAF0702278.1"/>
    <property type="molecule type" value="Genomic_DNA"/>
</dbReference>
<dbReference type="InterPro" id="IPR001057">
    <property type="entry name" value="Glu/AcGlu_kinase"/>
</dbReference>
<keyword evidence="7 8" id="KW-0067">ATP-binding</keyword>
<dbReference type="PROSITE" id="PS00902">
    <property type="entry name" value="GLUTAMATE_5_KINASE"/>
    <property type="match status" value="1"/>
</dbReference>
<keyword evidence="6 8" id="KW-0418">Kinase</keyword>
<dbReference type="GO" id="GO:0055129">
    <property type="term" value="P:L-proline biosynthetic process"/>
    <property type="evidence" value="ECO:0007669"/>
    <property type="project" value="UniProtKB-UniRule"/>
</dbReference>
<evidence type="ECO:0000256" key="5">
    <source>
        <dbReference type="ARBA" id="ARBA00022741"/>
    </source>
</evidence>
<evidence type="ECO:0000256" key="8">
    <source>
        <dbReference type="HAMAP-Rule" id="MF_00456"/>
    </source>
</evidence>
<dbReference type="GO" id="GO:0005524">
    <property type="term" value="F:ATP binding"/>
    <property type="evidence" value="ECO:0007669"/>
    <property type="project" value="UniProtKB-KW"/>
</dbReference>
<keyword evidence="5 8" id="KW-0547">Nucleotide-binding</keyword>
<evidence type="ECO:0000256" key="7">
    <source>
        <dbReference type="ARBA" id="ARBA00022840"/>
    </source>
</evidence>
<dbReference type="AlphaFoldDB" id="A0A8J2FT17"/>
<gene>
    <name evidence="8 10" type="primary">proB</name>
    <name evidence="10" type="ORF">MPNT_50021</name>
</gene>
<feature type="domain" description="Aspartate/glutamate/uridylate kinase" evidence="9">
    <location>
        <begin position="14"/>
        <end position="242"/>
    </location>
</feature>
<protein>
    <recommendedName>
        <fullName evidence="8">Glutamate 5-kinase</fullName>
        <ecNumber evidence="8">2.7.2.11</ecNumber>
    </recommendedName>
    <alternativeName>
        <fullName evidence="8">Gamma-glutamyl kinase</fullName>
        <shortName evidence="8">GK</shortName>
    </alternativeName>
</protein>
<dbReference type="InterPro" id="IPR019797">
    <property type="entry name" value="Glutamate_5-kinase_CS"/>
</dbReference>
<comment type="caution">
    <text evidence="10">The sequence shown here is derived from an EMBL/GenBank/DDBJ whole genome shotgun (WGS) entry which is preliminary data.</text>
</comment>
<dbReference type="PIRSF" id="PIRSF000729">
    <property type="entry name" value="GK"/>
    <property type="match status" value="1"/>
</dbReference>
<feature type="binding site" evidence="8">
    <location>
        <position position="159"/>
    </location>
    <ligand>
        <name>substrate</name>
    </ligand>
</feature>
<feature type="binding site" evidence="8">
    <location>
        <position position="19"/>
    </location>
    <ligand>
        <name>ATP</name>
        <dbReference type="ChEBI" id="CHEBI:30616"/>
    </ligand>
</feature>
<sequence>MRRTSSDQPRLPGKRWVLKFGTGILSDPQGRLDPGRIAELVAQVAELKQQGKEIVIVSSGAIGAGMYALGLSRRPKQMEELQACAAIGQPKLMRHYEEAFNRYGLHVAQLLLTYLDLDSRTLYGNAQRTIERLLALKIFVPIINENDVVSFEEIKFGDNDRLSAHVAIMAKADALVILSTVRGLWKGRDGRAGIVSRVEKIDARVRAWAGDSRSERSVGGMITKLEAAEIAGQAGIPTVVADGRAKNILIRLAQGEELGTLFAP</sequence>
<dbReference type="InterPro" id="IPR041739">
    <property type="entry name" value="G5K_ProB"/>
</dbReference>
<comment type="subcellular location">
    <subcellularLocation>
        <location evidence="8">Cytoplasm</location>
    </subcellularLocation>
</comment>
<keyword evidence="1 8" id="KW-0963">Cytoplasm</keyword>
<name>A0A8J2FT17_9BACT</name>
<dbReference type="UniPathway" id="UPA00098">
    <property type="reaction ID" value="UER00359"/>
</dbReference>
<proteinExistence type="inferred from homology"/>
<evidence type="ECO:0000259" key="9">
    <source>
        <dbReference type="Pfam" id="PF00696"/>
    </source>
</evidence>
<comment type="similarity">
    <text evidence="8">Belongs to the glutamate 5-kinase family.</text>
</comment>
<dbReference type="InterPro" id="IPR011529">
    <property type="entry name" value="Glu_5kinase"/>
</dbReference>
<keyword evidence="2 8" id="KW-0028">Amino-acid biosynthesis</keyword>
<dbReference type="GO" id="GO:0004349">
    <property type="term" value="F:glutamate 5-kinase activity"/>
    <property type="evidence" value="ECO:0007669"/>
    <property type="project" value="UniProtKB-UniRule"/>
</dbReference>
<evidence type="ECO:0000256" key="4">
    <source>
        <dbReference type="ARBA" id="ARBA00022679"/>
    </source>
</evidence>
<comment type="function">
    <text evidence="8">Catalyzes the transfer of a phosphate group to glutamate to form L-glutamate 5-phosphate.</text>
</comment>
<dbReference type="Proteomes" id="UP000663859">
    <property type="component" value="Unassembled WGS sequence"/>
</dbReference>
<dbReference type="FunFam" id="3.40.1160.10:FF:000006">
    <property type="entry name" value="Glutamate 5-kinase"/>
    <property type="match status" value="1"/>
</dbReference>
<evidence type="ECO:0000256" key="2">
    <source>
        <dbReference type="ARBA" id="ARBA00022605"/>
    </source>
</evidence>
<dbReference type="SUPFAM" id="SSF53633">
    <property type="entry name" value="Carbamate kinase-like"/>
    <property type="match status" value="1"/>
</dbReference>
<dbReference type="PRINTS" id="PR00474">
    <property type="entry name" value="GLU5KINASE"/>
</dbReference>
<dbReference type="RefSeq" id="WP_174582289.1">
    <property type="nucleotide sequence ID" value="NZ_CAJNOB010000045.1"/>
</dbReference>